<dbReference type="STRING" id="3821.A0A151QXE4"/>
<name>A0A151QXE4_CAJCA</name>
<organism evidence="1 2">
    <name type="scientific">Cajanus cajan</name>
    <name type="common">Pigeon pea</name>
    <name type="synonym">Cajanus indicus</name>
    <dbReference type="NCBI Taxonomy" id="3821"/>
    <lineage>
        <taxon>Eukaryota</taxon>
        <taxon>Viridiplantae</taxon>
        <taxon>Streptophyta</taxon>
        <taxon>Embryophyta</taxon>
        <taxon>Tracheophyta</taxon>
        <taxon>Spermatophyta</taxon>
        <taxon>Magnoliopsida</taxon>
        <taxon>eudicotyledons</taxon>
        <taxon>Gunneridae</taxon>
        <taxon>Pentapetalae</taxon>
        <taxon>rosids</taxon>
        <taxon>fabids</taxon>
        <taxon>Fabales</taxon>
        <taxon>Fabaceae</taxon>
        <taxon>Papilionoideae</taxon>
        <taxon>50 kb inversion clade</taxon>
        <taxon>NPAAA clade</taxon>
        <taxon>indigoferoid/millettioid clade</taxon>
        <taxon>Phaseoleae</taxon>
        <taxon>Cajanus</taxon>
    </lineage>
</organism>
<keyword evidence="2" id="KW-1185">Reference proteome</keyword>
<dbReference type="Gramene" id="C.cajan_43496.t">
    <property type="protein sequence ID" value="C.cajan_43496.t.cds1"/>
    <property type="gene ID" value="C.cajan_43496"/>
</dbReference>
<evidence type="ECO:0000313" key="2">
    <source>
        <dbReference type="Proteomes" id="UP000075243"/>
    </source>
</evidence>
<dbReference type="Proteomes" id="UP000075243">
    <property type="component" value="Unassembled WGS sequence"/>
</dbReference>
<sequence length="149" mass="17131">MACRVRKYAKSYVEGSFVEQFKRIYDYSHELIKSNLGSAVKVKVEGNEEHENNVEGPSRVLPTFQRIYIYFQGCKESFLKCRPIIRLDGCFLKGYYGGQILAAIEKDPNDQMLSICFVIVKGTSAKEVFYVGYLGVFTLEKRPTLMRET</sequence>
<evidence type="ECO:0008006" key="3">
    <source>
        <dbReference type="Google" id="ProtNLM"/>
    </source>
</evidence>
<dbReference type="PANTHER" id="PTHR31973">
    <property type="entry name" value="POLYPROTEIN, PUTATIVE-RELATED"/>
    <property type="match status" value="1"/>
</dbReference>
<reference evidence="1" key="1">
    <citation type="journal article" date="2012" name="Nat. Biotechnol.">
        <title>Draft genome sequence of pigeonpea (Cajanus cajan), an orphan legume crop of resource-poor farmers.</title>
        <authorList>
            <person name="Varshney R.K."/>
            <person name="Chen W."/>
            <person name="Li Y."/>
            <person name="Bharti A.K."/>
            <person name="Saxena R.K."/>
            <person name="Schlueter J.A."/>
            <person name="Donoghue M.T."/>
            <person name="Azam S."/>
            <person name="Fan G."/>
            <person name="Whaley A.M."/>
            <person name="Farmer A.D."/>
            <person name="Sheridan J."/>
            <person name="Iwata A."/>
            <person name="Tuteja R."/>
            <person name="Penmetsa R.V."/>
            <person name="Wu W."/>
            <person name="Upadhyaya H.D."/>
            <person name="Yang S.P."/>
            <person name="Shah T."/>
            <person name="Saxena K.B."/>
            <person name="Michael T."/>
            <person name="McCombie W.R."/>
            <person name="Yang B."/>
            <person name="Zhang G."/>
            <person name="Yang H."/>
            <person name="Wang J."/>
            <person name="Spillane C."/>
            <person name="Cook D.R."/>
            <person name="May G.D."/>
            <person name="Xu X."/>
            <person name="Jackson S.A."/>
        </authorList>
    </citation>
    <scope>NUCLEOTIDE SEQUENCE [LARGE SCALE GENOMIC DNA]</scope>
</reference>
<gene>
    <name evidence="1" type="ORF">KK1_043980</name>
</gene>
<evidence type="ECO:0000313" key="1">
    <source>
        <dbReference type="EMBL" id="KYP35001.1"/>
    </source>
</evidence>
<proteinExistence type="predicted"/>
<dbReference type="EMBL" id="KQ484462">
    <property type="protein sequence ID" value="KYP35001.1"/>
    <property type="molecule type" value="Genomic_DNA"/>
</dbReference>
<dbReference type="AlphaFoldDB" id="A0A151QXE4"/>
<dbReference type="PANTHER" id="PTHR31973:SF187">
    <property type="entry name" value="MUTATOR TRANSPOSASE MUDRA PROTEIN"/>
    <property type="match status" value="1"/>
</dbReference>
<accession>A0A151QXE4</accession>
<protein>
    <recommendedName>
        <fullName evidence="3">MULE transposase domain-containing protein</fullName>
    </recommendedName>
</protein>